<keyword evidence="5" id="KW-0997">Cell inner membrane</keyword>
<feature type="domain" description="Lipopolysaccharide assembly protein A" evidence="6">
    <location>
        <begin position="23"/>
        <end position="86"/>
    </location>
</feature>
<dbReference type="InterPro" id="IPR032906">
    <property type="entry name" value="LapA"/>
</dbReference>
<comment type="caution">
    <text evidence="5">Lacks conserved residue(s) required for the propagation of feature annotation.</text>
</comment>
<comment type="subcellular location">
    <subcellularLocation>
        <location evidence="5">Cell inner membrane</location>
        <topology evidence="5">Single-pass membrane protein</topology>
    </subcellularLocation>
</comment>
<proteinExistence type="inferred from homology"/>
<reference evidence="7 8" key="1">
    <citation type="submission" date="2024-02" db="EMBL/GenBank/DDBJ databases">
        <title>Bacteria isolated from the canopy kelp, Nereocystis luetkeana.</title>
        <authorList>
            <person name="Pfister C.A."/>
            <person name="Younker I.T."/>
            <person name="Light S.H."/>
        </authorList>
    </citation>
    <scope>NUCLEOTIDE SEQUENCE [LARGE SCALE GENOMIC DNA]</scope>
    <source>
        <strain evidence="7 8">TI.2.07</strain>
    </source>
</reference>
<evidence type="ECO:0000313" key="7">
    <source>
        <dbReference type="EMBL" id="MEL0657983.1"/>
    </source>
</evidence>
<evidence type="ECO:0000256" key="3">
    <source>
        <dbReference type="ARBA" id="ARBA00022989"/>
    </source>
</evidence>
<gene>
    <name evidence="5" type="primary">lapA</name>
    <name evidence="7" type="ORF">V6255_02425</name>
</gene>
<keyword evidence="1 5" id="KW-1003">Cell membrane</keyword>
<accession>A0ABU9H8B0</accession>
<protein>
    <recommendedName>
        <fullName evidence="5">Probable lipopolysaccharide assembly protein A</fullName>
    </recommendedName>
</protein>
<dbReference type="Pfam" id="PF06305">
    <property type="entry name" value="LapA_dom"/>
    <property type="match status" value="1"/>
</dbReference>
<keyword evidence="2 5" id="KW-0812">Transmembrane</keyword>
<comment type="caution">
    <text evidence="7">The sequence shown here is derived from an EMBL/GenBank/DDBJ whole genome shotgun (WGS) entry which is preliminary data.</text>
</comment>
<evidence type="ECO:0000256" key="4">
    <source>
        <dbReference type="ARBA" id="ARBA00023136"/>
    </source>
</evidence>
<comment type="similarity">
    <text evidence="5">Belongs to the LapA family.</text>
</comment>
<evidence type="ECO:0000256" key="2">
    <source>
        <dbReference type="ARBA" id="ARBA00022692"/>
    </source>
</evidence>
<comment type="function">
    <text evidence="5">Involved in the assembly of lipopolysaccharide (LPS).</text>
</comment>
<dbReference type="RefSeq" id="WP_341626710.1">
    <property type="nucleotide sequence ID" value="NZ_JBAKBA010000003.1"/>
</dbReference>
<sequence length="95" mass="11054">MKRFLAILITVVFFIIVIVLGLQNQQLVTINYLIAQNELRLSTLMAIIFSVGFAIALCFASYFYLAQKMKIRQLTKLNVKQRRELNDLRDSIEKD</sequence>
<keyword evidence="4 5" id="KW-0472">Membrane</keyword>
<dbReference type="Proteomes" id="UP001366060">
    <property type="component" value="Unassembled WGS sequence"/>
</dbReference>
<dbReference type="InterPro" id="IPR010445">
    <property type="entry name" value="LapA_dom"/>
</dbReference>
<keyword evidence="3 5" id="KW-1133">Transmembrane helix</keyword>
<evidence type="ECO:0000313" key="8">
    <source>
        <dbReference type="Proteomes" id="UP001366060"/>
    </source>
</evidence>
<keyword evidence="8" id="KW-1185">Reference proteome</keyword>
<evidence type="ECO:0000259" key="6">
    <source>
        <dbReference type="Pfam" id="PF06305"/>
    </source>
</evidence>
<dbReference type="HAMAP" id="MF_01948">
    <property type="entry name" value="LPS_assembly_LapA"/>
    <property type="match status" value="1"/>
</dbReference>
<evidence type="ECO:0000256" key="1">
    <source>
        <dbReference type="ARBA" id="ARBA00022475"/>
    </source>
</evidence>
<feature type="transmembrane region" description="Helical" evidence="5">
    <location>
        <begin position="45"/>
        <end position="66"/>
    </location>
</feature>
<organism evidence="7 8">
    <name type="scientific">Psychromonas arctica</name>
    <dbReference type="NCBI Taxonomy" id="168275"/>
    <lineage>
        <taxon>Bacteria</taxon>
        <taxon>Pseudomonadati</taxon>
        <taxon>Pseudomonadota</taxon>
        <taxon>Gammaproteobacteria</taxon>
        <taxon>Alteromonadales</taxon>
        <taxon>Psychromonadaceae</taxon>
        <taxon>Psychromonas</taxon>
    </lineage>
</organism>
<evidence type="ECO:0000256" key="5">
    <source>
        <dbReference type="HAMAP-Rule" id="MF_01948"/>
    </source>
</evidence>
<dbReference type="EMBL" id="JBAKBA010000003">
    <property type="protein sequence ID" value="MEL0657983.1"/>
    <property type="molecule type" value="Genomic_DNA"/>
</dbReference>
<name>A0ABU9H8B0_9GAMM</name>